<protein>
    <submittedName>
        <fullName evidence="3">Aerotaxis receptor</fullName>
    </submittedName>
    <submittedName>
        <fullName evidence="2">PAS domain-containing protein</fullName>
    </submittedName>
</protein>
<dbReference type="InterPro" id="IPR000014">
    <property type="entry name" value="PAS"/>
</dbReference>
<evidence type="ECO:0000313" key="5">
    <source>
        <dbReference type="Proteomes" id="UP000635853"/>
    </source>
</evidence>
<evidence type="ECO:0000313" key="3">
    <source>
        <dbReference type="EMBL" id="TDX25575.1"/>
    </source>
</evidence>
<keyword evidence="3" id="KW-0675">Receptor</keyword>
<dbReference type="EMBL" id="JAESIL010000010">
    <property type="protein sequence ID" value="MBL3577285.1"/>
    <property type="molecule type" value="Genomic_DNA"/>
</dbReference>
<dbReference type="CDD" id="cd00130">
    <property type="entry name" value="PAS"/>
    <property type="match status" value="1"/>
</dbReference>
<dbReference type="EMBL" id="SOEB01000019">
    <property type="protein sequence ID" value="TDX25575.1"/>
    <property type="molecule type" value="Genomic_DNA"/>
</dbReference>
<proteinExistence type="predicted"/>
<gene>
    <name evidence="3" type="ORF">EV657_11972</name>
    <name evidence="2" type="ORF">JMJ92_03785</name>
</gene>
<reference evidence="2" key="3">
    <citation type="submission" date="2021-01" db="EMBL/GenBank/DDBJ databases">
        <authorList>
            <person name="Guzman M.S."/>
        </authorList>
    </citation>
    <scope>NUCLEOTIDE SEQUENCE</scope>
    <source>
        <strain evidence="2">AB19</strain>
    </source>
</reference>
<dbReference type="Proteomes" id="UP000635853">
    <property type="component" value="Unassembled WGS sequence"/>
</dbReference>
<dbReference type="Gene3D" id="3.30.450.20">
    <property type="entry name" value="PAS domain"/>
    <property type="match status" value="1"/>
</dbReference>
<dbReference type="InterPro" id="IPR013655">
    <property type="entry name" value="PAS_fold_3"/>
</dbReference>
<organism evidence="3 4">
    <name type="scientific">Rhodovulum visakhapatnamense</name>
    <dbReference type="NCBI Taxonomy" id="364297"/>
    <lineage>
        <taxon>Bacteria</taxon>
        <taxon>Pseudomonadati</taxon>
        <taxon>Pseudomonadota</taxon>
        <taxon>Alphaproteobacteria</taxon>
        <taxon>Rhodobacterales</taxon>
        <taxon>Paracoccaceae</taxon>
        <taxon>Rhodovulum</taxon>
    </lineage>
</organism>
<dbReference type="RefSeq" id="WP_075786715.1">
    <property type="nucleotide sequence ID" value="NZ_JAESIL010000010.1"/>
</dbReference>
<reference evidence="3 4" key="1">
    <citation type="submission" date="2019-03" db="EMBL/GenBank/DDBJ databases">
        <title>Genomic Encyclopedia of Type Strains, Phase IV (KMG-IV): sequencing the most valuable type-strain genomes for metagenomic binning, comparative biology and taxonomic classification.</title>
        <authorList>
            <person name="Goeker M."/>
        </authorList>
    </citation>
    <scope>NUCLEOTIDE SEQUENCE [LARGE SCALE GENOMIC DNA]</scope>
    <source>
        <strain evidence="3 4">JA181</strain>
    </source>
</reference>
<name>A0A4R8FP36_9RHOB</name>
<dbReference type="Proteomes" id="UP000295484">
    <property type="component" value="Unassembled WGS sequence"/>
</dbReference>
<reference evidence="5" key="2">
    <citation type="submission" date="2021-01" db="EMBL/GenBank/DDBJ databases">
        <title>Draft genomes of Rhodovulum sulfidophilum.</title>
        <authorList>
            <person name="Guzman M.S."/>
        </authorList>
    </citation>
    <scope>NUCLEOTIDE SEQUENCE [LARGE SCALE GENOMIC DNA]</scope>
    <source>
        <strain evidence="5">AB19</strain>
    </source>
</reference>
<feature type="domain" description="PAS fold-3" evidence="1">
    <location>
        <begin position="39"/>
        <end position="108"/>
    </location>
</feature>
<sequence>MAHPGVGQGDQPETGEVPFALQEIFYSRTDSRGVIRAGNAVFKRISGHDWPGLIGAPHRIIRHPDMPRAVFWLLWQTIQSGRPIGAYVKNLAKDGRYYWVFAVVMPMDDGYLSVRIKPSGPLFPAVQAEYRALRARELADKLSPEDSAALLLERLNALGFPSYEEFMAQALGQELAQRASVGSDGGTRLAALDKVIASLTAATREQGALIQTFEALQSIPTNMRIFAARLEPVGGPITAISDNYKVASAEIIEQLRSFAGQDGNLCDRLARVVGDAVFMLAAAEVQSDLLRQFRGEQEPLGPADRDEELALLGAIQARCTAKARADLHEALAAAATMSQTSRDLRRVVLGLDSIRVMGRVECGRLAAGGEGLAATIDQLETFHADIRARLEALIELSEQIRAGATRYAA</sequence>
<dbReference type="InterPro" id="IPR035965">
    <property type="entry name" value="PAS-like_dom_sf"/>
</dbReference>
<dbReference type="AlphaFoldDB" id="A0A4R8FP36"/>
<accession>A0A4R8FP36</accession>
<dbReference type="Pfam" id="PF08447">
    <property type="entry name" value="PAS_3"/>
    <property type="match status" value="1"/>
</dbReference>
<dbReference type="NCBIfam" id="TIGR00229">
    <property type="entry name" value="sensory_box"/>
    <property type="match status" value="1"/>
</dbReference>
<evidence type="ECO:0000313" key="4">
    <source>
        <dbReference type="Proteomes" id="UP000295484"/>
    </source>
</evidence>
<comment type="caution">
    <text evidence="3">The sequence shown here is derived from an EMBL/GenBank/DDBJ whole genome shotgun (WGS) entry which is preliminary data.</text>
</comment>
<dbReference type="SUPFAM" id="SSF55785">
    <property type="entry name" value="PYP-like sensor domain (PAS domain)"/>
    <property type="match status" value="1"/>
</dbReference>
<evidence type="ECO:0000259" key="1">
    <source>
        <dbReference type="Pfam" id="PF08447"/>
    </source>
</evidence>
<evidence type="ECO:0000313" key="2">
    <source>
        <dbReference type="EMBL" id="MBL3577285.1"/>
    </source>
</evidence>
<keyword evidence="5" id="KW-1185">Reference proteome</keyword>